<keyword evidence="2" id="KW-1185">Reference proteome</keyword>
<dbReference type="AlphaFoldDB" id="A0A179UMD3"/>
<protein>
    <submittedName>
        <fullName evidence="1">Uncharacterized protein</fullName>
    </submittedName>
</protein>
<evidence type="ECO:0000313" key="1">
    <source>
        <dbReference type="EMBL" id="OAT08297.1"/>
    </source>
</evidence>
<dbReference type="RefSeq" id="XP_031578211.1">
    <property type="nucleotide sequence ID" value="XM_031721600.1"/>
</dbReference>
<accession>A0A179UMD3</accession>
<reference evidence="2" key="1">
    <citation type="journal article" date="2015" name="PLoS Genet.">
        <title>The dynamic genome and transcriptome of the human fungal pathogen Blastomyces and close relative Emmonsia.</title>
        <authorList>
            <person name="Munoz J.F."/>
            <person name="Gauthier G.M."/>
            <person name="Desjardins C.A."/>
            <person name="Gallo J.E."/>
            <person name="Holder J."/>
            <person name="Sullivan T.D."/>
            <person name="Marty A.J."/>
            <person name="Carmen J.C."/>
            <person name="Chen Z."/>
            <person name="Ding L."/>
            <person name="Gujja S."/>
            <person name="Magrini V."/>
            <person name="Misas E."/>
            <person name="Mitreva M."/>
            <person name="Priest M."/>
            <person name="Saif S."/>
            <person name="Whiston E.A."/>
            <person name="Young S."/>
            <person name="Zeng Q."/>
            <person name="Goldman W.E."/>
            <person name="Mardis E.R."/>
            <person name="Taylor J.W."/>
            <person name="McEwen J.G."/>
            <person name="Clay O.K."/>
            <person name="Klein B.S."/>
            <person name="Cuomo C.A."/>
        </authorList>
    </citation>
    <scope>NUCLEOTIDE SEQUENCE [LARGE SCALE GENOMIC DNA]</scope>
    <source>
        <strain evidence="2">SLH14081</strain>
    </source>
</reference>
<dbReference type="VEuPathDB" id="FungiDB:BDBG_04258"/>
<dbReference type="Proteomes" id="UP000002038">
    <property type="component" value="Unassembled WGS sequence"/>
</dbReference>
<organism evidence="1 2">
    <name type="scientific">Blastomyces gilchristii (strain SLH14081)</name>
    <name type="common">Blastomyces dermatitidis</name>
    <dbReference type="NCBI Taxonomy" id="559298"/>
    <lineage>
        <taxon>Eukaryota</taxon>
        <taxon>Fungi</taxon>
        <taxon>Dikarya</taxon>
        <taxon>Ascomycota</taxon>
        <taxon>Pezizomycotina</taxon>
        <taxon>Eurotiomycetes</taxon>
        <taxon>Eurotiomycetidae</taxon>
        <taxon>Onygenales</taxon>
        <taxon>Ajellomycetaceae</taxon>
        <taxon>Blastomyces</taxon>
    </lineage>
</organism>
<evidence type="ECO:0000313" key="2">
    <source>
        <dbReference type="Proteomes" id="UP000002038"/>
    </source>
</evidence>
<dbReference type="GeneID" id="8504943"/>
<sequence length="73" mass="8297">MVLSQKMPTRLETGYSDFTLRSVVLQPSLVWDPLSGRDKRNLYCVDLDFDAVEFSTPALCRGMRGPSRLRDMG</sequence>
<name>A0A179UMD3_BLAGS</name>
<dbReference type="KEGG" id="bgh:BDBG_04258"/>
<proteinExistence type="predicted"/>
<dbReference type="EMBL" id="GG657454">
    <property type="protein sequence ID" value="OAT08297.1"/>
    <property type="molecule type" value="Genomic_DNA"/>
</dbReference>
<gene>
    <name evidence="1" type="ORF">BDBG_04258</name>
</gene>